<dbReference type="GO" id="GO:0008643">
    <property type="term" value="P:carbohydrate transport"/>
    <property type="evidence" value="ECO:0007669"/>
    <property type="project" value="InterPro"/>
</dbReference>
<comment type="similarity">
    <text evidence="2">Belongs to the ABC transporter superfamily.</text>
</comment>
<dbReference type="SMART" id="SM00382">
    <property type="entry name" value="AAA"/>
    <property type="match status" value="1"/>
</dbReference>
<sequence>MSTVTFRNVSKRYGAITALDDLDLEIGDGEFVSLLGPSGSGKSTTLNLLAGLISANSGTIHIGEREITHLPPEQRDLAMVFQNYALYPHMTVAENIAFPLEARKPRPDKDVISRSVERVAETLSIGNLLARYPKEISGGQQQRVALGRAMVRDPRVFLLDEPLSNLDARLRVRMRRDLKELHRQLGSTIVYVTHDQSEAMTLSDRVAVFAQGRLQQVAPPREIYDNPVNTFVANFVGDRETNFLDGVLEGDDYLTFHSGPVALKLGKRQLKNARQKVTLGVRPEAVAIASSATDGMRAEVILTELAGAELFVYLRLASGDEIGMRCDPREVSVATGETVNVRFDPRQIHLFDQESGQTLA</sequence>
<evidence type="ECO:0000256" key="7">
    <source>
        <dbReference type="ARBA" id="ARBA00022967"/>
    </source>
</evidence>
<keyword evidence="11" id="KW-1185">Reference proteome</keyword>
<keyword evidence="5" id="KW-0547">Nucleotide-binding</keyword>
<keyword evidence="6 10" id="KW-0067">ATP-binding</keyword>
<evidence type="ECO:0000256" key="8">
    <source>
        <dbReference type="ARBA" id="ARBA00023136"/>
    </source>
</evidence>
<dbReference type="Pfam" id="PF00005">
    <property type="entry name" value="ABC_tran"/>
    <property type="match status" value="1"/>
</dbReference>
<reference evidence="10" key="1">
    <citation type="submission" date="2020-09" db="EMBL/GenBank/DDBJ databases">
        <title>Genome seq and assembly of Tianweitania sp.</title>
        <authorList>
            <person name="Chhetri G."/>
        </authorList>
    </citation>
    <scope>NUCLEOTIDE SEQUENCE</scope>
    <source>
        <strain evidence="10">Rool2</strain>
    </source>
</reference>
<dbReference type="InterPro" id="IPR047641">
    <property type="entry name" value="ABC_transpr_MalK/UgpC-like"/>
</dbReference>
<dbReference type="InterPro" id="IPR012340">
    <property type="entry name" value="NA-bd_OB-fold"/>
</dbReference>
<protein>
    <submittedName>
        <fullName evidence="10">ABC transporter ATP-binding protein</fullName>
    </submittedName>
</protein>
<evidence type="ECO:0000259" key="9">
    <source>
        <dbReference type="PROSITE" id="PS50893"/>
    </source>
</evidence>
<dbReference type="Gene3D" id="2.40.50.100">
    <property type="match status" value="1"/>
</dbReference>
<dbReference type="EMBL" id="JACVVX010000007">
    <property type="protein sequence ID" value="MBD0416861.1"/>
    <property type="molecule type" value="Genomic_DNA"/>
</dbReference>
<dbReference type="InterPro" id="IPR027417">
    <property type="entry name" value="P-loop_NTPase"/>
</dbReference>
<keyword evidence="7" id="KW-1278">Translocase</keyword>
<feature type="domain" description="ABC transporter" evidence="9">
    <location>
        <begin position="4"/>
        <end position="236"/>
    </location>
</feature>
<dbReference type="InterPro" id="IPR017871">
    <property type="entry name" value="ABC_transporter-like_CS"/>
</dbReference>
<name>A0A8J6U1F4_9HYPH</name>
<dbReference type="PANTHER" id="PTHR43875:SF15">
    <property type="entry name" value="TREHALOSE IMPORT ATP-BINDING PROTEIN SUGC"/>
    <property type="match status" value="1"/>
</dbReference>
<dbReference type="InterPro" id="IPR003439">
    <property type="entry name" value="ABC_transporter-like_ATP-bd"/>
</dbReference>
<evidence type="ECO:0000256" key="6">
    <source>
        <dbReference type="ARBA" id="ARBA00022840"/>
    </source>
</evidence>
<comment type="subcellular location">
    <subcellularLocation>
        <location evidence="1">Cell inner membrane</location>
        <topology evidence="1">Peripheral membrane protein</topology>
    </subcellularLocation>
</comment>
<dbReference type="GO" id="GO:0016887">
    <property type="term" value="F:ATP hydrolysis activity"/>
    <property type="evidence" value="ECO:0007669"/>
    <property type="project" value="InterPro"/>
</dbReference>
<evidence type="ECO:0000256" key="4">
    <source>
        <dbReference type="ARBA" id="ARBA00022475"/>
    </source>
</evidence>
<dbReference type="SUPFAM" id="SSF52540">
    <property type="entry name" value="P-loop containing nucleoside triphosphate hydrolases"/>
    <property type="match status" value="1"/>
</dbReference>
<dbReference type="PROSITE" id="PS00211">
    <property type="entry name" value="ABC_TRANSPORTER_1"/>
    <property type="match status" value="1"/>
</dbReference>
<dbReference type="Pfam" id="PF08402">
    <property type="entry name" value="TOBE_2"/>
    <property type="match status" value="1"/>
</dbReference>
<dbReference type="GO" id="GO:0005524">
    <property type="term" value="F:ATP binding"/>
    <property type="evidence" value="ECO:0007669"/>
    <property type="project" value="UniProtKB-KW"/>
</dbReference>
<organism evidence="10 11">
    <name type="scientific">Oryzicola mucosus</name>
    <dbReference type="NCBI Taxonomy" id="2767425"/>
    <lineage>
        <taxon>Bacteria</taxon>
        <taxon>Pseudomonadati</taxon>
        <taxon>Pseudomonadota</taxon>
        <taxon>Alphaproteobacteria</taxon>
        <taxon>Hyphomicrobiales</taxon>
        <taxon>Phyllobacteriaceae</taxon>
        <taxon>Oryzicola</taxon>
    </lineage>
</organism>
<evidence type="ECO:0000256" key="3">
    <source>
        <dbReference type="ARBA" id="ARBA00022448"/>
    </source>
</evidence>
<keyword evidence="3" id="KW-0813">Transport</keyword>
<dbReference type="Gene3D" id="2.40.50.140">
    <property type="entry name" value="Nucleic acid-binding proteins"/>
    <property type="match status" value="1"/>
</dbReference>
<dbReference type="CDD" id="cd03301">
    <property type="entry name" value="ABC_MalK_N"/>
    <property type="match status" value="1"/>
</dbReference>
<dbReference type="Gene3D" id="3.40.50.300">
    <property type="entry name" value="P-loop containing nucleotide triphosphate hydrolases"/>
    <property type="match status" value="1"/>
</dbReference>
<dbReference type="FunFam" id="3.40.50.300:FF:000042">
    <property type="entry name" value="Maltose/maltodextrin ABC transporter, ATP-binding protein"/>
    <property type="match status" value="1"/>
</dbReference>
<dbReference type="AlphaFoldDB" id="A0A8J6U1F4"/>
<dbReference type="InterPro" id="IPR013611">
    <property type="entry name" value="Transp-assoc_OB_typ2"/>
</dbReference>
<evidence type="ECO:0000256" key="2">
    <source>
        <dbReference type="ARBA" id="ARBA00005417"/>
    </source>
</evidence>
<accession>A0A8J6U1F4</accession>
<proteinExistence type="inferred from homology"/>
<dbReference type="RefSeq" id="WP_188166295.1">
    <property type="nucleotide sequence ID" value="NZ_JACVVX010000007.1"/>
</dbReference>
<dbReference type="InterPro" id="IPR003593">
    <property type="entry name" value="AAA+_ATPase"/>
</dbReference>
<dbReference type="Proteomes" id="UP000643405">
    <property type="component" value="Unassembled WGS sequence"/>
</dbReference>
<evidence type="ECO:0000313" key="11">
    <source>
        <dbReference type="Proteomes" id="UP000643405"/>
    </source>
</evidence>
<dbReference type="GO" id="GO:0140359">
    <property type="term" value="F:ABC-type transporter activity"/>
    <property type="evidence" value="ECO:0007669"/>
    <property type="project" value="InterPro"/>
</dbReference>
<evidence type="ECO:0000256" key="5">
    <source>
        <dbReference type="ARBA" id="ARBA00022741"/>
    </source>
</evidence>
<dbReference type="PROSITE" id="PS50893">
    <property type="entry name" value="ABC_TRANSPORTER_2"/>
    <property type="match status" value="1"/>
</dbReference>
<dbReference type="InterPro" id="IPR015855">
    <property type="entry name" value="ABC_transpr_MalK-like"/>
</dbReference>
<keyword evidence="4" id="KW-1003">Cell membrane</keyword>
<gene>
    <name evidence="10" type="ORF">ICI42_19600</name>
</gene>
<evidence type="ECO:0000313" key="10">
    <source>
        <dbReference type="EMBL" id="MBD0416861.1"/>
    </source>
</evidence>
<dbReference type="PANTHER" id="PTHR43875">
    <property type="entry name" value="MALTODEXTRIN IMPORT ATP-BINDING PROTEIN MSMX"/>
    <property type="match status" value="1"/>
</dbReference>
<keyword evidence="8" id="KW-0472">Membrane</keyword>
<dbReference type="GO" id="GO:0055052">
    <property type="term" value="C:ATP-binding cassette (ABC) transporter complex, substrate-binding subunit-containing"/>
    <property type="evidence" value="ECO:0007669"/>
    <property type="project" value="TreeGrafter"/>
</dbReference>
<dbReference type="SUPFAM" id="SSF50331">
    <property type="entry name" value="MOP-like"/>
    <property type="match status" value="1"/>
</dbReference>
<evidence type="ECO:0000256" key="1">
    <source>
        <dbReference type="ARBA" id="ARBA00004417"/>
    </source>
</evidence>
<dbReference type="InterPro" id="IPR008995">
    <property type="entry name" value="Mo/tungstate-bd_C_term_dom"/>
</dbReference>
<comment type="caution">
    <text evidence="10">The sequence shown here is derived from an EMBL/GenBank/DDBJ whole genome shotgun (WGS) entry which is preliminary data.</text>
</comment>